<dbReference type="InterPro" id="IPR008567">
    <property type="entry name" value="BKACE"/>
</dbReference>
<dbReference type="PANTHER" id="PTHR37418">
    <property type="entry name" value="3-KETO-5-AMINOHEXANOATE CLEAVAGE ENZYME-RELATED"/>
    <property type="match status" value="1"/>
</dbReference>
<dbReference type="GO" id="GO:0043720">
    <property type="term" value="F:3-keto-5-aminohexanoate cleavage activity"/>
    <property type="evidence" value="ECO:0007669"/>
    <property type="project" value="InterPro"/>
</dbReference>
<name>A0AAE3B608_9RHOB</name>
<evidence type="ECO:0000256" key="4">
    <source>
        <dbReference type="ARBA" id="ARBA00022833"/>
    </source>
</evidence>
<organism evidence="5 6">
    <name type="scientific">Sulfitobacter geojensis</name>
    <dbReference type="NCBI Taxonomy" id="1342299"/>
    <lineage>
        <taxon>Bacteria</taxon>
        <taxon>Pseudomonadati</taxon>
        <taxon>Pseudomonadota</taxon>
        <taxon>Alphaproteobacteria</taxon>
        <taxon>Rhodobacterales</taxon>
        <taxon>Roseobacteraceae</taxon>
        <taxon>Sulfitobacter</taxon>
    </lineage>
</organism>
<dbReference type="Pfam" id="PF05853">
    <property type="entry name" value="BKACE"/>
    <property type="match status" value="1"/>
</dbReference>
<dbReference type="GO" id="GO:0046872">
    <property type="term" value="F:metal ion binding"/>
    <property type="evidence" value="ECO:0007669"/>
    <property type="project" value="UniProtKB-KW"/>
</dbReference>
<keyword evidence="4" id="KW-0862">Zinc</keyword>
<evidence type="ECO:0000256" key="1">
    <source>
        <dbReference type="ARBA" id="ARBA00001947"/>
    </source>
</evidence>
<protein>
    <submittedName>
        <fullName evidence="5">3-keto-5-aminohexanoate cleavage protein</fullName>
    </submittedName>
</protein>
<dbReference type="Gene3D" id="3.20.20.70">
    <property type="entry name" value="Aldolase class I"/>
    <property type="match status" value="1"/>
</dbReference>
<reference evidence="5 6" key="1">
    <citation type="submission" date="2021-01" db="EMBL/GenBank/DDBJ databases">
        <title>Diatom-associated Roseobacters Show Island Model of Population Structure.</title>
        <authorList>
            <person name="Qu L."/>
            <person name="Feng X."/>
            <person name="Chen Y."/>
            <person name="Li L."/>
            <person name="Wang X."/>
            <person name="Hu Z."/>
            <person name="Wang H."/>
            <person name="Luo H."/>
        </authorList>
    </citation>
    <scope>NUCLEOTIDE SEQUENCE [LARGE SCALE GENOMIC DNA]</scope>
    <source>
        <strain evidence="5 6">TR60-84</strain>
    </source>
</reference>
<sequence>MRALPKLMVAPNGARKTKADHPALPMTLDEVVATAVECHVAGADGLHLHLRDKQGGHVLDAGLYREALGALRQAVPDMALQITSEAVGIYGPAVQRQVVEDAKPQAASVSLAEMLADGDKRAAVAFYDRCAQAEIAVQHILYGPQDLLAMSDLLGDGSLDRESLQMIFVLGRYTQGQQSMPADLDPFLEWMEQTCPAAQWAVCAFGKQETACLGAALARGGHVRVGFENSFWNADGSMAASNAERVREIKTLSDTLASQSENTNTV</sequence>
<evidence type="ECO:0000313" key="6">
    <source>
        <dbReference type="Proteomes" id="UP000732193"/>
    </source>
</evidence>
<comment type="cofactor">
    <cofactor evidence="1">
        <name>Zn(2+)</name>
        <dbReference type="ChEBI" id="CHEBI:29105"/>
    </cofactor>
</comment>
<keyword evidence="3" id="KW-0479">Metal-binding</keyword>
<dbReference type="RefSeq" id="WP_203241944.1">
    <property type="nucleotide sequence ID" value="NZ_JAFBRH010000002.1"/>
</dbReference>
<proteinExistence type="predicted"/>
<dbReference type="Proteomes" id="UP000732193">
    <property type="component" value="Unassembled WGS sequence"/>
</dbReference>
<dbReference type="PANTHER" id="PTHR37418:SF2">
    <property type="entry name" value="3-KETO-5-AMINOHEXANOATE CLEAVAGE ENZYME"/>
    <property type="match status" value="1"/>
</dbReference>
<keyword evidence="6" id="KW-1185">Reference proteome</keyword>
<keyword evidence="2" id="KW-0808">Transferase</keyword>
<evidence type="ECO:0000256" key="3">
    <source>
        <dbReference type="ARBA" id="ARBA00022723"/>
    </source>
</evidence>
<evidence type="ECO:0000313" key="5">
    <source>
        <dbReference type="EMBL" id="MBM1713564.1"/>
    </source>
</evidence>
<dbReference type="AlphaFoldDB" id="A0AAE3B608"/>
<gene>
    <name evidence="5" type="ORF">JQV55_08325</name>
</gene>
<accession>A0AAE3B608</accession>
<dbReference type="EMBL" id="JAFBRM010000002">
    <property type="protein sequence ID" value="MBM1713564.1"/>
    <property type="molecule type" value="Genomic_DNA"/>
</dbReference>
<comment type="caution">
    <text evidence="5">The sequence shown here is derived from an EMBL/GenBank/DDBJ whole genome shotgun (WGS) entry which is preliminary data.</text>
</comment>
<evidence type="ECO:0000256" key="2">
    <source>
        <dbReference type="ARBA" id="ARBA00022679"/>
    </source>
</evidence>
<dbReference type="InterPro" id="IPR013785">
    <property type="entry name" value="Aldolase_TIM"/>
</dbReference>